<name>U2YW35_9EURY</name>
<dbReference type="SUPFAM" id="SSF54593">
    <property type="entry name" value="Glyoxalase/Bleomycin resistance protein/Dihydroxybiphenyl dioxygenase"/>
    <property type="match status" value="1"/>
</dbReference>
<proteinExistence type="predicted"/>
<dbReference type="Gene3D" id="3.10.180.10">
    <property type="entry name" value="2,3-Dihydroxybiphenyl 1,2-Dioxygenase, domain 1"/>
    <property type="match status" value="1"/>
</dbReference>
<evidence type="ECO:0000259" key="1">
    <source>
        <dbReference type="PROSITE" id="PS51819"/>
    </source>
</evidence>
<dbReference type="PROSITE" id="PS51819">
    <property type="entry name" value="VOC"/>
    <property type="match status" value="1"/>
</dbReference>
<evidence type="ECO:0000313" key="2">
    <source>
        <dbReference type="EMBL" id="GAD53240.1"/>
    </source>
</evidence>
<keyword evidence="3" id="KW-1185">Reference proteome</keyword>
<accession>U2YW35</accession>
<dbReference type="EMBL" id="BATA01000055">
    <property type="protein sequence ID" value="GAD53240.1"/>
    <property type="molecule type" value="Genomic_DNA"/>
</dbReference>
<keyword evidence="2" id="KW-0456">Lyase</keyword>
<protein>
    <submittedName>
        <fullName evidence="2">Lactoylglutathione lyase and related lyases</fullName>
    </submittedName>
</protein>
<dbReference type="InterPro" id="IPR029068">
    <property type="entry name" value="Glyas_Bleomycin-R_OHBP_Dase"/>
</dbReference>
<dbReference type="GO" id="GO:0016829">
    <property type="term" value="F:lyase activity"/>
    <property type="evidence" value="ECO:0007669"/>
    <property type="project" value="UniProtKB-KW"/>
</dbReference>
<comment type="caution">
    <text evidence="2">The sequence shown here is derived from an EMBL/GenBank/DDBJ whole genome shotgun (WGS) entry which is preliminary data.</text>
</comment>
<organism evidence="2 3">
    <name type="scientific">Halarchaeum acidiphilum MH1-52-1</name>
    <dbReference type="NCBI Taxonomy" id="1261545"/>
    <lineage>
        <taxon>Archaea</taxon>
        <taxon>Methanobacteriati</taxon>
        <taxon>Methanobacteriota</taxon>
        <taxon>Stenosarchaea group</taxon>
        <taxon>Halobacteria</taxon>
        <taxon>Halobacteriales</taxon>
        <taxon>Halobacteriaceae</taxon>
    </lineage>
</organism>
<dbReference type="InterPro" id="IPR037523">
    <property type="entry name" value="VOC_core"/>
</dbReference>
<dbReference type="OrthoDB" id="336685at2157"/>
<feature type="domain" description="VOC" evidence="1">
    <location>
        <begin position="13"/>
        <end position="154"/>
    </location>
</feature>
<evidence type="ECO:0000313" key="3">
    <source>
        <dbReference type="Proteomes" id="UP000016986"/>
    </source>
</evidence>
<gene>
    <name evidence="2" type="ORF">MBEHAL_2000</name>
</gene>
<reference evidence="2 3" key="1">
    <citation type="submission" date="2013-09" db="EMBL/GenBank/DDBJ databases">
        <title>Whole genome sequencing of Halarchaeum acidiphilum strain MH1-52-1.</title>
        <authorList>
            <person name="Shimane Y."/>
            <person name="Minegishi H."/>
            <person name="Nishi S."/>
            <person name="Echigo A."/>
            <person name="Shuto A."/>
            <person name="Konishi M."/>
            <person name="Ito T."/>
            <person name="Ohkuma M."/>
            <person name="Ohta Y."/>
            <person name="Nagano Y."/>
            <person name="Tsubouchi T."/>
            <person name="Mori K."/>
            <person name="Usui K."/>
            <person name="Kamekura M."/>
            <person name="Usami R."/>
            <person name="Takaki Y."/>
            <person name="Hatada Y."/>
        </authorList>
    </citation>
    <scope>NUCLEOTIDE SEQUENCE [LARGE SCALE GENOMIC DNA]</scope>
    <source>
        <strain evidence="2 3">JCM 16109</strain>
    </source>
</reference>
<sequence>MDDVPDVDIDVPAIDQLGLVVEDLDAGIERYGSLFGIGPWEVYRFAPPELTERTYRGEPADFSWDLAFADAGDVQIELIQPLEGENLYTEHLEEHGEGLHHVACFSFDDPADAVDAFVDAGYPVVQHGRLGGSEFWYMDAAADANGLLFETASNLEEKPEPDRVVEP</sequence>
<dbReference type="Pfam" id="PF13669">
    <property type="entry name" value="Glyoxalase_4"/>
    <property type="match status" value="1"/>
</dbReference>
<dbReference type="RefSeq" id="WP_020222056.1">
    <property type="nucleotide sequence ID" value="NZ_BANO01000147.1"/>
</dbReference>
<dbReference type="Proteomes" id="UP000016986">
    <property type="component" value="Unassembled WGS sequence"/>
</dbReference>
<dbReference type="AlphaFoldDB" id="U2YW35"/>
<dbReference type="eggNOG" id="arCOG02706">
    <property type="taxonomic scope" value="Archaea"/>
</dbReference>